<feature type="transmembrane region" description="Helical" evidence="6">
    <location>
        <begin position="148"/>
        <end position="165"/>
    </location>
</feature>
<sequence length="401" mass="42525">MNENKLSILSGSLLWLGAAISIAEILTGTLLAPLGFGWGLLAIIAGHLIGGILFYFVGLIGAKSRVSAMGSVRFSFGRYGSVFFSVLNVLQLVGWTAVMIISGAKALGSVAEGHSAIFNNLFWCVVIGVLIVLWILAGLKNLNKLNNIAVLALFALCLVLGFLVFKGGSSAGITGTMTFGMALELAVAMPISWLPMISDYTQNADKPVGFTAASTVCYFAGSCFMYVIGLGAAIFAGSPDVVMILKGAGLGAAAIIIVILATVTTTFLDVYSAGQSILNICPGLNEKLVGIAICILGTVIAIFTPIERYQDFLYLIGSVFVPMAAILLTDYFILGKRDTNKKIDILNTLLWVAGFVLYRLFLKIDTVMGSTVPVVALVVLFSLCIKAVGAYRIKFKAKRQL</sequence>
<name>A0A1M6RYW4_9FIRM</name>
<feature type="transmembrane region" description="Helical" evidence="6">
    <location>
        <begin position="312"/>
        <end position="333"/>
    </location>
</feature>
<dbReference type="GO" id="GO:0015209">
    <property type="term" value="F:cytosine transmembrane transporter activity"/>
    <property type="evidence" value="ECO:0007669"/>
    <property type="project" value="InterPro"/>
</dbReference>
<dbReference type="RefSeq" id="WP_073276028.1">
    <property type="nucleotide sequence ID" value="NZ_FRAC01000011.1"/>
</dbReference>
<keyword evidence="3 6" id="KW-0812">Transmembrane</keyword>
<dbReference type="NCBIfam" id="TIGR02358">
    <property type="entry name" value="thia_cytX"/>
    <property type="match status" value="1"/>
</dbReference>
<evidence type="ECO:0000256" key="2">
    <source>
        <dbReference type="ARBA" id="ARBA00008974"/>
    </source>
</evidence>
<feature type="transmembrane region" description="Helical" evidence="6">
    <location>
        <begin position="248"/>
        <end position="268"/>
    </location>
</feature>
<gene>
    <name evidence="7" type="ORF">SAMN02745136_02341</name>
</gene>
<evidence type="ECO:0000256" key="4">
    <source>
        <dbReference type="ARBA" id="ARBA00022989"/>
    </source>
</evidence>
<feature type="transmembrane region" description="Helical" evidence="6">
    <location>
        <begin position="116"/>
        <end position="136"/>
    </location>
</feature>
<feature type="transmembrane region" description="Helical" evidence="6">
    <location>
        <begin position="215"/>
        <end position="236"/>
    </location>
</feature>
<feature type="transmembrane region" description="Helical" evidence="6">
    <location>
        <begin position="171"/>
        <end position="194"/>
    </location>
</feature>
<reference evidence="7 8" key="1">
    <citation type="submission" date="2016-11" db="EMBL/GenBank/DDBJ databases">
        <authorList>
            <person name="Jaros S."/>
            <person name="Januszkiewicz K."/>
            <person name="Wedrychowicz H."/>
        </authorList>
    </citation>
    <scope>NUCLEOTIDE SEQUENCE [LARGE SCALE GENOMIC DNA]</scope>
    <source>
        <strain evidence="7 8">DSM 15929</strain>
    </source>
</reference>
<dbReference type="PANTHER" id="PTHR30569:SF0">
    <property type="entry name" value="CYTOSINE PERMEASE"/>
    <property type="match status" value="1"/>
</dbReference>
<protein>
    <submittedName>
        <fullName evidence="7">Putative hydroxymethylpyrimidine transporter CytX</fullName>
    </submittedName>
</protein>
<feature type="transmembrane region" description="Helical" evidence="6">
    <location>
        <begin position="39"/>
        <end position="61"/>
    </location>
</feature>
<evidence type="ECO:0000313" key="8">
    <source>
        <dbReference type="Proteomes" id="UP000184386"/>
    </source>
</evidence>
<keyword evidence="4 6" id="KW-1133">Transmembrane helix</keyword>
<evidence type="ECO:0000256" key="6">
    <source>
        <dbReference type="SAM" id="Phobius"/>
    </source>
</evidence>
<dbReference type="Gene3D" id="1.10.4160.10">
    <property type="entry name" value="Hydantoin permease"/>
    <property type="match status" value="1"/>
</dbReference>
<dbReference type="STRING" id="1121322.SAMN02745136_02341"/>
<evidence type="ECO:0000256" key="5">
    <source>
        <dbReference type="ARBA" id="ARBA00023136"/>
    </source>
</evidence>
<feature type="transmembrane region" description="Helical" evidence="6">
    <location>
        <begin position="82"/>
        <end position="104"/>
    </location>
</feature>
<dbReference type="InterPro" id="IPR012732">
    <property type="entry name" value="Thia_CytX"/>
</dbReference>
<dbReference type="PANTHER" id="PTHR30569">
    <property type="entry name" value="CYTOSINE TRANSPORTER CODB"/>
    <property type="match status" value="1"/>
</dbReference>
<dbReference type="Pfam" id="PF02133">
    <property type="entry name" value="Transp_cyt_pur"/>
    <property type="match status" value="1"/>
</dbReference>
<proteinExistence type="inferred from homology"/>
<dbReference type="GO" id="GO:0005886">
    <property type="term" value="C:plasma membrane"/>
    <property type="evidence" value="ECO:0007669"/>
    <property type="project" value="TreeGrafter"/>
</dbReference>
<keyword evidence="8" id="KW-1185">Reference proteome</keyword>
<dbReference type="OrthoDB" id="9780088at2"/>
<evidence type="ECO:0000256" key="3">
    <source>
        <dbReference type="ARBA" id="ARBA00022692"/>
    </source>
</evidence>
<feature type="transmembrane region" description="Helical" evidence="6">
    <location>
        <begin position="288"/>
        <end position="306"/>
    </location>
</feature>
<accession>A0A1M6RYW4</accession>
<feature type="transmembrane region" description="Helical" evidence="6">
    <location>
        <begin position="374"/>
        <end position="393"/>
    </location>
</feature>
<keyword evidence="5 6" id="KW-0472">Membrane</keyword>
<dbReference type="AlphaFoldDB" id="A0A1M6RYW4"/>
<comment type="similarity">
    <text evidence="2">Belongs to the purine-cytosine permease (2.A.39) family.</text>
</comment>
<dbReference type="InterPro" id="IPR001248">
    <property type="entry name" value="Pur-cyt_permease"/>
</dbReference>
<evidence type="ECO:0000313" key="7">
    <source>
        <dbReference type="EMBL" id="SHK37499.1"/>
    </source>
</evidence>
<organism evidence="7 8">
    <name type="scientific">Anaerocolumna jejuensis DSM 15929</name>
    <dbReference type="NCBI Taxonomy" id="1121322"/>
    <lineage>
        <taxon>Bacteria</taxon>
        <taxon>Bacillati</taxon>
        <taxon>Bacillota</taxon>
        <taxon>Clostridia</taxon>
        <taxon>Lachnospirales</taxon>
        <taxon>Lachnospiraceae</taxon>
        <taxon>Anaerocolumna</taxon>
    </lineage>
</organism>
<dbReference type="InterPro" id="IPR030191">
    <property type="entry name" value="CodB"/>
</dbReference>
<comment type="subcellular location">
    <subcellularLocation>
        <location evidence="1">Membrane</location>
        <topology evidence="1">Multi-pass membrane protein</topology>
    </subcellularLocation>
</comment>
<dbReference type="Proteomes" id="UP000184386">
    <property type="component" value="Unassembled WGS sequence"/>
</dbReference>
<evidence type="ECO:0000256" key="1">
    <source>
        <dbReference type="ARBA" id="ARBA00004141"/>
    </source>
</evidence>
<feature type="transmembrane region" description="Helical" evidence="6">
    <location>
        <begin position="345"/>
        <end position="362"/>
    </location>
</feature>
<dbReference type="EMBL" id="FRAC01000011">
    <property type="protein sequence ID" value="SHK37499.1"/>
    <property type="molecule type" value="Genomic_DNA"/>
</dbReference>